<dbReference type="PANTHER" id="PTHR35580">
    <property type="entry name" value="CELL SURFACE GLYCOPROTEIN (S-LAYER PROTEIN)-LIKE PROTEIN"/>
    <property type="match status" value="1"/>
</dbReference>
<dbReference type="InterPro" id="IPR010620">
    <property type="entry name" value="SBBP_repeat"/>
</dbReference>
<evidence type="ECO:0000313" key="3">
    <source>
        <dbReference type="EMBL" id="NKI88178.1"/>
    </source>
</evidence>
<protein>
    <recommendedName>
        <fullName evidence="2">Secretion system C-terminal sorting domain-containing protein</fullName>
    </recommendedName>
</protein>
<feature type="signal peptide" evidence="1">
    <location>
        <begin position="1"/>
        <end position="19"/>
    </location>
</feature>
<dbReference type="Pfam" id="PF18962">
    <property type="entry name" value="Por_Secre_tail"/>
    <property type="match status" value="1"/>
</dbReference>
<dbReference type="InterPro" id="IPR052918">
    <property type="entry name" value="Motility_Chemotaxis_Reg"/>
</dbReference>
<dbReference type="SUPFAM" id="SSF101898">
    <property type="entry name" value="NHL repeat"/>
    <property type="match status" value="1"/>
</dbReference>
<dbReference type="InterPro" id="IPR011042">
    <property type="entry name" value="6-blade_b-propeller_TolB-like"/>
</dbReference>
<keyword evidence="4" id="KW-1185">Reference proteome</keyword>
<reference evidence="3 4" key="1">
    <citation type="submission" date="2020-03" db="EMBL/GenBank/DDBJ databases">
        <title>Genomic Encyclopedia of Type Strains, Phase IV (KMG-V): Genome sequencing to study the core and pangenomes of soil and plant-associated prokaryotes.</title>
        <authorList>
            <person name="Whitman W."/>
        </authorList>
    </citation>
    <scope>NUCLEOTIDE SEQUENCE [LARGE SCALE GENOMIC DNA]</scope>
    <source>
        <strain evidence="3 4">1B</strain>
    </source>
</reference>
<sequence length="545" mass="56434">MKQLLILLLLICASFGARAQSSAWTFALPVADLNGAMAVATGPDGNVYLTGRFTGSLDLGGTVLSSSQPGPCLFIAKVSPAGQVLRATKLEGATDVLPRAIAVDKNGNSYVTGSFLGTLSYAGGSTSSQLQSASGSAVFLLKCGANGQVRWVQQADGQQSDQYGGSYGTGVAVDPAGNSYICGLVNGSLVRFGARTFGAHRRDGFVASYTSQGQMRWAQVLTHRSATTDYYQPGDVGADGAGSCYLLGHSAGGWTLGSTALVIAGEADYLARFDAGSGRPRWAKAIPGNGARQALALDKLGDVCIGGGFSGTVAFDGITLTSDGDADGYVARYDPTGDLDWVTALGGPNYDVVGDIAVDQKTRKVFASGMMNYTSAGTNQAFLATLNANGRVKHTERVGGPGTSSSGSLALDDDNNVYSTGIFTGSCHFGALERNSTATQAYLARYGSRQHGRNAGNDDNDDFHTPALNLFPNPAQNQLTLRLTDPAGAGQATLYNHLGRPVASHAIQPTAADISFDTSALPDGLYVLRVAAQGKTTTQMVTVQH</sequence>
<dbReference type="InterPro" id="IPR026444">
    <property type="entry name" value="Secre_tail"/>
</dbReference>
<dbReference type="Pfam" id="PF06739">
    <property type="entry name" value="SBBP"/>
    <property type="match status" value="1"/>
</dbReference>
<dbReference type="EMBL" id="JAAVTK010000002">
    <property type="protein sequence ID" value="NKI88178.1"/>
    <property type="molecule type" value="Genomic_DNA"/>
</dbReference>
<organism evidence="3 4">
    <name type="scientific">Hymenobacter artigasi</name>
    <dbReference type="NCBI Taxonomy" id="2719616"/>
    <lineage>
        <taxon>Bacteria</taxon>
        <taxon>Pseudomonadati</taxon>
        <taxon>Bacteroidota</taxon>
        <taxon>Cytophagia</taxon>
        <taxon>Cytophagales</taxon>
        <taxon>Hymenobacteraceae</taxon>
        <taxon>Hymenobacter</taxon>
    </lineage>
</organism>
<feature type="domain" description="Secretion system C-terminal sorting" evidence="2">
    <location>
        <begin position="470"/>
        <end position="540"/>
    </location>
</feature>
<gene>
    <name evidence="3" type="ORF">HBN54_000765</name>
</gene>
<evidence type="ECO:0000256" key="1">
    <source>
        <dbReference type="SAM" id="SignalP"/>
    </source>
</evidence>
<dbReference type="NCBIfam" id="TIGR04183">
    <property type="entry name" value="Por_Secre_tail"/>
    <property type="match status" value="1"/>
</dbReference>
<dbReference type="Gene3D" id="2.80.10.50">
    <property type="match status" value="1"/>
</dbReference>
<dbReference type="PANTHER" id="PTHR35580:SF1">
    <property type="entry name" value="PHYTASE-LIKE DOMAIN-CONTAINING PROTEIN"/>
    <property type="match status" value="1"/>
</dbReference>
<dbReference type="Proteomes" id="UP000717634">
    <property type="component" value="Unassembled WGS sequence"/>
</dbReference>
<feature type="chain" id="PRO_5046128770" description="Secretion system C-terminal sorting domain-containing protein" evidence="1">
    <location>
        <begin position="20"/>
        <end position="545"/>
    </location>
</feature>
<proteinExistence type="predicted"/>
<evidence type="ECO:0000313" key="4">
    <source>
        <dbReference type="Proteomes" id="UP000717634"/>
    </source>
</evidence>
<dbReference type="SUPFAM" id="SSF63825">
    <property type="entry name" value="YWTD domain"/>
    <property type="match status" value="1"/>
</dbReference>
<keyword evidence="1" id="KW-0732">Signal</keyword>
<dbReference type="RefSeq" id="WP_168671831.1">
    <property type="nucleotide sequence ID" value="NZ_JAAVTK010000002.1"/>
</dbReference>
<accession>A0ABX1HHC6</accession>
<name>A0ABX1HHC6_9BACT</name>
<evidence type="ECO:0000259" key="2">
    <source>
        <dbReference type="Pfam" id="PF18962"/>
    </source>
</evidence>
<dbReference type="Gene3D" id="2.120.10.30">
    <property type="entry name" value="TolB, C-terminal domain"/>
    <property type="match status" value="1"/>
</dbReference>
<comment type="caution">
    <text evidence="3">The sequence shown here is derived from an EMBL/GenBank/DDBJ whole genome shotgun (WGS) entry which is preliminary data.</text>
</comment>